<feature type="compositionally biased region" description="Basic and acidic residues" evidence="1">
    <location>
        <begin position="34"/>
        <end position="44"/>
    </location>
</feature>
<accession>L0I9F5</accession>
<feature type="domain" description="DUF4397" evidence="2">
    <location>
        <begin position="53"/>
        <end position="144"/>
    </location>
</feature>
<evidence type="ECO:0000313" key="3">
    <source>
        <dbReference type="EMBL" id="AGB14856.1"/>
    </source>
</evidence>
<organism evidence="3 4">
    <name type="scientific">Halovivax ruber (strain DSM 18193 / JCM 13892 / XH-70)</name>
    <dbReference type="NCBI Taxonomy" id="797302"/>
    <lineage>
        <taxon>Archaea</taxon>
        <taxon>Methanobacteriati</taxon>
        <taxon>Methanobacteriota</taxon>
        <taxon>Stenosarchaea group</taxon>
        <taxon>Halobacteria</taxon>
        <taxon>Halobacteriales</taxon>
        <taxon>Natrialbaceae</taxon>
        <taxon>Halovivax</taxon>
    </lineage>
</organism>
<evidence type="ECO:0000259" key="2">
    <source>
        <dbReference type="Pfam" id="PF14344"/>
    </source>
</evidence>
<dbReference type="KEGG" id="hru:Halru_0210"/>
<dbReference type="Pfam" id="PF14344">
    <property type="entry name" value="DUF4397"/>
    <property type="match status" value="2"/>
</dbReference>
<dbReference type="HOGENOM" id="CLU_069060_0_1_2"/>
<gene>
    <name evidence="3" type="ordered locus">Halru_0210</name>
</gene>
<dbReference type="eggNOG" id="arCOG06227">
    <property type="taxonomic scope" value="Archaea"/>
</dbReference>
<evidence type="ECO:0000313" key="4">
    <source>
        <dbReference type="Proteomes" id="UP000010846"/>
    </source>
</evidence>
<evidence type="ECO:0000256" key="1">
    <source>
        <dbReference type="SAM" id="MobiDB-lite"/>
    </source>
</evidence>
<feature type="region of interest" description="Disordered" evidence="1">
    <location>
        <begin position="25"/>
        <end position="49"/>
    </location>
</feature>
<sequence>MSPTRRTTIKGAAVAGGLAAIPGTVYATGEHDDDDRKSDDDHDGTGGSMAPEAAVRVAHLSPDAPNVDVYLAGDKVLSDVAYGTISHYLEVDTGSYNVRITAAGDPETVVFDDEVAVNSAYYTIAAIGELGADTFQPLILTDAGSALVRLVHTAPDAPAVDVYAGDSALFQNVAFGEASNYVAVPAGEYELSITPAGEAESVVATATAAVELGTAYSAFAIGYLEPPSDADGRDFAVEFAVDGPMAGDC</sequence>
<proteinExistence type="predicted"/>
<dbReference type="RefSeq" id="WP_015299553.1">
    <property type="nucleotide sequence ID" value="NC_019964.1"/>
</dbReference>
<feature type="domain" description="DUF4397" evidence="2">
    <location>
        <begin position="146"/>
        <end position="224"/>
    </location>
</feature>
<dbReference type="InterPro" id="IPR025510">
    <property type="entry name" value="DUF4397"/>
</dbReference>
<dbReference type="AlphaFoldDB" id="L0I9F5"/>
<dbReference type="STRING" id="797302.Halru_0210"/>
<dbReference type="GeneID" id="14377875"/>
<dbReference type="OrthoDB" id="187327at2157"/>
<protein>
    <recommendedName>
        <fullName evidence="2">DUF4397 domain-containing protein</fullName>
    </recommendedName>
</protein>
<dbReference type="Proteomes" id="UP000010846">
    <property type="component" value="Chromosome"/>
</dbReference>
<reference evidence="3" key="1">
    <citation type="submission" date="2011-09" db="EMBL/GenBank/DDBJ databases">
        <title>Complete sequence of Halovivax ruber XH-70.</title>
        <authorList>
            <consortium name="US DOE Joint Genome Institute"/>
            <person name="Lucas S."/>
            <person name="Han J."/>
            <person name="Lapidus A."/>
            <person name="Cheng J.-F."/>
            <person name="Goodwin L."/>
            <person name="Pitluck S."/>
            <person name="Peters L."/>
            <person name="Mikhailova N."/>
            <person name="Davenport K."/>
            <person name="Detter J.C."/>
            <person name="Han C."/>
            <person name="Tapia R."/>
            <person name="Land M."/>
            <person name="Hauser L."/>
            <person name="Kyrpides N."/>
            <person name="Ivanova N."/>
            <person name="Pagani I."/>
            <person name="Sproer C."/>
            <person name="Anderson I."/>
            <person name="Woyke T."/>
        </authorList>
    </citation>
    <scope>NUCLEOTIDE SEQUENCE</scope>
    <source>
        <strain evidence="3">XH-70</strain>
    </source>
</reference>
<dbReference type="PROSITE" id="PS51318">
    <property type="entry name" value="TAT"/>
    <property type="match status" value="1"/>
</dbReference>
<dbReference type="InterPro" id="IPR006311">
    <property type="entry name" value="TAT_signal"/>
</dbReference>
<keyword evidence="4" id="KW-1185">Reference proteome</keyword>
<dbReference type="EMBL" id="CP003050">
    <property type="protein sequence ID" value="AGB14856.1"/>
    <property type="molecule type" value="Genomic_DNA"/>
</dbReference>
<name>L0I9F5_HALRX</name>